<sequence>MSDSLLDVGQRGRARVPFVSRLWRALRGARRRDLAAPLAALMPLAAAASCSVTVDLDPLQDGVSCPSGQKSCYGSCVSIMDPDYGCTPDRCAPCTLMQADAVCDPSSAEGQCILSRCIPGTEYESCDGDLNNGCETNTNTSLEHCGFCNTPCTCEVGFATCIRGSCRCSS</sequence>
<protein>
    <submittedName>
        <fullName evidence="1">Uncharacterized protein</fullName>
    </submittedName>
</protein>
<dbReference type="RefSeq" id="WP_061607163.1">
    <property type="nucleotide sequence ID" value="NZ_JEMA01000360.1"/>
</dbReference>
<dbReference type="AlphaFoldDB" id="A0A150QU18"/>
<evidence type="ECO:0000313" key="1">
    <source>
        <dbReference type="EMBL" id="KYF71126.1"/>
    </source>
</evidence>
<organism evidence="1 2">
    <name type="scientific">Sorangium cellulosum</name>
    <name type="common">Polyangium cellulosum</name>
    <dbReference type="NCBI Taxonomy" id="56"/>
    <lineage>
        <taxon>Bacteria</taxon>
        <taxon>Pseudomonadati</taxon>
        <taxon>Myxococcota</taxon>
        <taxon>Polyangia</taxon>
        <taxon>Polyangiales</taxon>
        <taxon>Polyangiaceae</taxon>
        <taxon>Sorangium</taxon>
    </lineage>
</organism>
<reference evidence="1 2" key="1">
    <citation type="submission" date="2014-02" db="EMBL/GenBank/DDBJ databases">
        <title>The small core and large imbalanced accessory genome model reveals a collaborative survival strategy of Sorangium cellulosum strains in nature.</title>
        <authorList>
            <person name="Han K."/>
            <person name="Peng R."/>
            <person name="Blom J."/>
            <person name="Li Y.-Z."/>
        </authorList>
    </citation>
    <scope>NUCLEOTIDE SEQUENCE [LARGE SCALE GENOMIC DNA]</scope>
    <source>
        <strain evidence="1 2">So0008-312</strain>
    </source>
</reference>
<accession>A0A150QU18</accession>
<dbReference type="EMBL" id="JEMA01000360">
    <property type="protein sequence ID" value="KYF71126.1"/>
    <property type="molecule type" value="Genomic_DNA"/>
</dbReference>
<comment type="caution">
    <text evidence="1">The sequence shown here is derived from an EMBL/GenBank/DDBJ whole genome shotgun (WGS) entry which is preliminary data.</text>
</comment>
<proteinExistence type="predicted"/>
<dbReference type="Proteomes" id="UP000075260">
    <property type="component" value="Unassembled WGS sequence"/>
</dbReference>
<name>A0A150QU18_SORCE</name>
<evidence type="ECO:0000313" key="2">
    <source>
        <dbReference type="Proteomes" id="UP000075260"/>
    </source>
</evidence>
<gene>
    <name evidence="1" type="ORF">BE15_09460</name>
</gene>